<sequence>MRARPSLVLVHSPLTGPSTWEPVATELRGRGYVTHVPSVAGEFADGGPYFPRLAARVADGIVRDGGTGPVLLAAHSGAGALLPAAAAAAEGAGVPVAGLLHADAPLPHPGRSWFDTVPVELRERLNALARDGELPPWDEWFPPGTIEELLPDGAQRAAFRAELPRLPLGWFEEPAPELPARYAPSPSGYLRLSGAYEDEARRAEREGRPVVRRDAHHLALLTEPRATADALAELAGALTE</sequence>
<dbReference type="EMBL" id="CP031320">
    <property type="protein sequence ID" value="AXK35240.1"/>
    <property type="molecule type" value="Genomic_DNA"/>
</dbReference>
<evidence type="ECO:0000313" key="1">
    <source>
        <dbReference type="EMBL" id="AXK35240.1"/>
    </source>
</evidence>
<accession>A0A345XUC4</accession>
<dbReference type="GO" id="GO:0016787">
    <property type="term" value="F:hydrolase activity"/>
    <property type="evidence" value="ECO:0007669"/>
    <property type="project" value="UniProtKB-KW"/>
</dbReference>
<dbReference type="AlphaFoldDB" id="A0A345XUC4"/>
<dbReference type="InterPro" id="IPR029058">
    <property type="entry name" value="AB_hydrolase_fold"/>
</dbReference>
<protein>
    <submittedName>
        <fullName evidence="1">Alpha/beta fold hydrolase</fullName>
    </submittedName>
</protein>
<evidence type="ECO:0000313" key="2">
    <source>
        <dbReference type="Proteomes" id="UP000254425"/>
    </source>
</evidence>
<keyword evidence="2" id="KW-1185">Reference proteome</keyword>
<gene>
    <name evidence="1" type="ORF">DVA86_23975</name>
</gene>
<proteinExistence type="predicted"/>
<dbReference type="Proteomes" id="UP000254425">
    <property type="component" value="Chromosome"/>
</dbReference>
<dbReference type="RefSeq" id="WP_208881284.1">
    <property type="nucleotide sequence ID" value="NZ_CP031320.1"/>
</dbReference>
<keyword evidence="1" id="KW-0378">Hydrolase</keyword>
<dbReference type="KEGG" id="sarm:DVA86_23975"/>
<dbReference type="Gene3D" id="3.40.50.1820">
    <property type="entry name" value="alpha/beta hydrolase"/>
    <property type="match status" value="1"/>
</dbReference>
<name>A0A345XUC4_9ACTN</name>
<organism evidence="1 2">
    <name type="scientific">Streptomyces armeniacus</name>
    <dbReference type="NCBI Taxonomy" id="83291"/>
    <lineage>
        <taxon>Bacteria</taxon>
        <taxon>Bacillati</taxon>
        <taxon>Actinomycetota</taxon>
        <taxon>Actinomycetes</taxon>
        <taxon>Kitasatosporales</taxon>
        <taxon>Streptomycetaceae</taxon>
        <taxon>Streptomyces</taxon>
    </lineage>
</organism>
<dbReference type="SUPFAM" id="SSF53474">
    <property type="entry name" value="alpha/beta-Hydrolases"/>
    <property type="match status" value="1"/>
</dbReference>
<reference evidence="1 2" key="1">
    <citation type="submission" date="2018-07" db="EMBL/GenBank/DDBJ databases">
        <title>Draft genome of the type strain Streptomyces armeniacus ATCC 15676.</title>
        <authorList>
            <person name="Labana P."/>
            <person name="Gosse J.T."/>
            <person name="Boddy C.N."/>
        </authorList>
    </citation>
    <scope>NUCLEOTIDE SEQUENCE [LARGE SCALE GENOMIC DNA]</scope>
    <source>
        <strain evidence="1 2">ATCC 15676</strain>
    </source>
</reference>